<evidence type="ECO:0000256" key="5">
    <source>
        <dbReference type="PIRSR" id="PIRSR000137-1"/>
    </source>
</evidence>
<evidence type="ECO:0000259" key="8">
    <source>
        <dbReference type="Pfam" id="PF05199"/>
    </source>
</evidence>
<feature type="binding site" evidence="6">
    <location>
        <position position="264"/>
    </location>
    <ligand>
        <name>FAD</name>
        <dbReference type="ChEBI" id="CHEBI:57692"/>
    </ligand>
</feature>
<dbReference type="GO" id="GO:0050660">
    <property type="term" value="F:flavin adenine dinucleotide binding"/>
    <property type="evidence" value="ECO:0007669"/>
    <property type="project" value="InterPro"/>
</dbReference>
<reference evidence="9 10" key="1">
    <citation type="journal article" date="2018" name="Mol. Biol. Evol.">
        <title>Broad Genomic Sampling Reveals a Smut Pathogenic Ancestry of the Fungal Clade Ustilaginomycotina.</title>
        <authorList>
            <person name="Kijpornyongpan T."/>
            <person name="Mondo S.J."/>
            <person name="Barry K."/>
            <person name="Sandor L."/>
            <person name="Lee J."/>
            <person name="Lipzen A."/>
            <person name="Pangilinan J."/>
            <person name="LaButti K."/>
            <person name="Hainaut M."/>
            <person name="Henrissat B."/>
            <person name="Grigoriev I.V."/>
            <person name="Spatafora J.W."/>
            <person name="Aime M.C."/>
        </authorList>
    </citation>
    <scope>NUCLEOTIDE SEQUENCE [LARGE SCALE GENOMIC DNA]</scope>
    <source>
        <strain evidence="9 10">MCA 3882</strain>
    </source>
</reference>
<dbReference type="RefSeq" id="XP_025353037.1">
    <property type="nucleotide sequence ID" value="XM_025499398.1"/>
</dbReference>
<dbReference type="InterPro" id="IPR007867">
    <property type="entry name" value="GMC_OxRtase_C"/>
</dbReference>
<dbReference type="GeneID" id="37021179"/>
<feature type="domain" description="Glucose-methanol-choline oxidoreductase N-terminal" evidence="7">
    <location>
        <begin position="40"/>
        <end position="347"/>
    </location>
</feature>
<dbReference type="Proteomes" id="UP000245771">
    <property type="component" value="Unassembled WGS sequence"/>
</dbReference>
<evidence type="ECO:0000259" key="7">
    <source>
        <dbReference type="Pfam" id="PF00732"/>
    </source>
</evidence>
<dbReference type="Pfam" id="PF00732">
    <property type="entry name" value="GMC_oxred_N"/>
    <property type="match status" value="1"/>
</dbReference>
<accession>A0A316VB13</accession>
<evidence type="ECO:0000256" key="1">
    <source>
        <dbReference type="ARBA" id="ARBA00001974"/>
    </source>
</evidence>
<keyword evidence="4 6" id="KW-0274">FAD</keyword>
<dbReference type="SUPFAM" id="SSF54373">
    <property type="entry name" value="FAD-linked reductases, C-terminal domain"/>
    <property type="match status" value="1"/>
</dbReference>
<comment type="similarity">
    <text evidence="2">Belongs to the GMC oxidoreductase family.</text>
</comment>
<dbReference type="InterPro" id="IPR012132">
    <property type="entry name" value="GMC_OxRdtase"/>
</dbReference>
<dbReference type="Pfam" id="PF05199">
    <property type="entry name" value="GMC_oxred_C"/>
    <property type="match status" value="1"/>
</dbReference>
<dbReference type="Gene3D" id="3.30.560.10">
    <property type="entry name" value="Glucose Oxidase, domain 3"/>
    <property type="match status" value="1"/>
</dbReference>
<evidence type="ECO:0000313" key="10">
    <source>
        <dbReference type="Proteomes" id="UP000245771"/>
    </source>
</evidence>
<dbReference type="PANTHER" id="PTHR11552">
    <property type="entry name" value="GLUCOSE-METHANOL-CHOLINE GMC OXIDOREDUCTASE"/>
    <property type="match status" value="1"/>
</dbReference>
<dbReference type="SUPFAM" id="SSF51905">
    <property type="entry name" value="FAD/NAD(P)-binding domain"/>
    <property type="match status" value="1"/>
</dbReference>
<name>A0A316VB13_9BASI</name>
<dbReference type="EMBL" id="KZ819605">
    <property type="protein sequence ID" value="PWN32735.1"/>
    <property type="molecule type" value="Genomic_DNA"/>
</dbReference>
<dbReference type="PANTHER" id="PTHR11552:SF147">
    <property type="entry name" value="CHOLINE DEHYDROGENASE, MITOCHONDRIAL"/>
    <property type="match status" value="1"/>
</dbReference>
<sequence>MVFGLGNKSFLTNPAHYATPSLDRGPPTSRGTAERTIKNYDYVIIGGGTAGSVLASRLTEDPTINVLVLEAGQDHRGILETRIPAAFGKLFHTDNDWNYRTTAQPNVANRELYWPRGKMIGGSSSMNAMMHHHCDAHDFNEWANEFGCKGWDYKSMQPYFRRSEKFTPNPNRRPVDVSHRGNAGLWETGYSYLSEVGDKGFIEGCKEVGIPYNSDINTPSGTLGVTTFQTFISPRGARSSAATAYLPQHVVNRSNLHIATGVMVTKILFDVTTGSEPTAIGAELQTKRDGPKYHVGARKEVLLCGGAINTPQTLLLSGIGPREQLTKHNIPVIVENNKVGTELKDHFCSSGLMGKTKPGVSLDFLYNDLRSLPHLARWLVTGGGPMTTNVGEAAAFIRTVDPPVRMPATCKVQPKDYGSGEHGPDVEIIGAPLAFIDHGESRPPGNADVFSMVPIGLRPQSKGTIELESRDPFQHPIINPNYLSEKNDRDVLVVGVRVCLEILRSKALEKYLEPVEVNDDPDSPWWPYSASDIHAITDEQIVSWMPHTAFTLYHPIGTARMGPNSNDSVVDLQCKVHGTKGLRVIDASIFPEQVSGHPTAPIIAIAEKAAEQIRGIALKKAQL</sequence>
<feature type="active site" description="Proton donor" evidence="5">
    <location>
        <position position="554"/>
    </location>
</feature>
<dbReference type="InParanoid" id="A0A316VB13"/>
<organism evidence="9 10">
    <name type="scientific">Meira miltonrushii</name>
    <dbReference type="NCBI Taxonomy" id="1280837"/>
    <lineage>
        <taxon>Eukaryota</taxon>
        <taxon>Fungi</taxon>
        <taxon>Dikarya</taxon>
        <taxon>Basidiomycota</taxon>
        <taxon>Ustilaginomycotina</taxon>
        <taxon>Exobasidiomycetes</taxon>
        <taxon>Exobasidiales</taxon>
        <taxon>Brachybasidiaceae</taxon>
        <taxon>Meira</taxon>
    </lineage>
</organism>
<keyword evidence="10" id="KW-1185">Reference proteome</keyword>
<dbReference type="AlphaFoldDB" id="A0A316VB13"/>
<feature type="domain" description="Glucose-methanol-choline oxidoreductase C-terminal" evidence="8">
    <location>
        <begin position="459"/>
        <end position="606"/>
    </location>
</feature>
<dbReference type="PIRSF" id="PIRSF000137">
    <property type="entry name" value="Alcohol_oxidase"/>
    <property type="match status" value="1"/>
</dbReference>
<evidence type="ECO:0000256" key="3">
    <source>
        <dbReference type="ARBA" id="ARBA00022630"/>
    </source>
</evidence>
<feature type="active site" description="Proton acceptor" evidence="5">
    <location>
        <position position="597"/>
    </location>
</feature>
<protein>
    <submittedName>
        <fullName evidence="9">Alcohol oxidase</fullName>
    </submittedName>
</protein>
<comment type="cofactor">
    <cofactor evidence="1 6">
        <name>FAD</name>
        <dbReference type="ChEBI" id="CHEBI:57692"/>
    </cofactor>
</comment>
<evidence type="ECO:0000256" key="4">
    <source>
        <dbReference type="ARBA" id="ARBA00022827"/>
    </source>
</evidence>
<evidence type="ECO:0000256" key="6">
    <source>
        <dbReference type="PIRSR" id="PIRSR000137-2"/>
    </source>
</evidence>
<dbReference type="InterPro" id="IPR036188">
    <property type="entry name" value="FAD/NAD-bd_sf"/>
</dbReference>
<dbReference type="OrthoDB" id="269227at2759"/>
<evidence type="ECO:0000313" key="9">
    <source>
        <dbReference type="EMBL" id="PWN32735.1"/>
    </source>
</evidence>
<keyword evidence="3" id="KW-0285">Flavoprotein</keyword>
<dbReference type="GO" id="GO:0016614">
    <property type="term" value="F:oxidoreductase activity, acting on CH-OH group of donors"/>
    <property type="evidence" value="ECO:0007669"/>
    <property type="project" value="InterPro"/>
</dbReference>
<dbReference type="InterPro" id="IPR000172">
    <property type="entry name" value="GMC_OxRdtase_N"/>
</dbReference>
<dbReference type="Gene3D" id="3.50.50.60">
    <property type="entry name" value="FAD/NAD(P)-binding domain"/>
    <property type="match status" value="1"/>
</dbReference>
<dbReference type="STRING" id="1280837.A0A316VB13"/>
<gene>
    <name evidence="9" type="ORF">FA14DRAFT_162037</name>
</gene>
<evidence type="ECO:0000256" key="2">
    <source>
        <dbReference type="ARBA" id="ARBA00010790"/>
    </source>
</evidence>
<proteinExistence type="inferred from homology"/>